<dbReference type="Pfam" id="PF01532">
    <property type="entry name" value="Glyco_hydro_47"/>
    <property type="match status" value="1"/>
</dbReference>
<accession>A0A0N4UGS1</accession>
<dbReference type="PRINTS" id="PR00747">
    <property type="entry name" value="GLYHDRLASE47"/>
</dbReference>
<evidence type="ECO:0000313" key="11">
    <source>
        <dbReference type="WBParaSite" id="DME_0000670601-mRNA-1"/>
    </source>
</evidence>
<dbReference type="GO" id="GO:0016020">
    <property type="term" value="C:membrane"/>
    <property type="evidence" value="ECO:0007669"/>
    <property type="project" value="InterPro"/>
</dbReference>
<reference evidence="8 10" key="2">
    <citation type="submission" date="2018-11" db="EMBL/GenBank/DDBJ databases">
        <authorList>
            <consortium name="Pathogen Informatics"/>
        </authorList>
    </citation>
    <scope>NUCLEOTIDE SEQUENCE [LARGE SCALE GENOMIC DNA]</scope>
</reference>
<keyword evidence="3" id="KW-0256">Endoplasmic reticulum</keyword>
<dbReference type="InterPro" id="IPR044674">
    <property type="entry name" value="EDEM1/2/3"/>
</dbReference>
<reference evidence="11" key="1">
    <citation type="submission" date="2017-02" db="UniProtKB">
        <authorList>
            <consortium name="WormBaseParasite"/>
        </authorList>
    </citation>
    <scope>IDENTIFICATION</scope>
</reference>
<evidence type="ECO:0000313" key="9">
    <source>
        <dbReference type="Proteomes" id="UP000038040"/>
    </source>
</evidence>
<dbReference type="Proteomes" id="UP000274756">
    <property type="component" value="Unassembled WGS sequence"/>
</dbReference>
<feature type="active site" description="Proton donor" evidence="5">
    <location>
        <position position="290"/>
    </location>
</feature>
<dbReference type="OrthoDB" id="8118055at2759"/>
<evidence type="ECO:0000313" key="10">
    <source>
        <dbReference type="Proteomes" id="UP000274756"/>
    </source>
</evidence>
<dbReference type="GO" id="GO:0044322">
    <property type="term" value="C:endoplasmic reticulum quality control compartment"/>
    <property type="evidence" value="ECO:0007669"/>
    <property type="project" value="GOC"/>
</dbReference>
<evidence type="ECO:0000256" key="6">
    <source>
        <dbReference type="PIRSR" id="PIRSR601382-2"/>
    </source>
</evidence>
<keyword evidence="6" id="KW-0479">Metal-binding</keyword>
<evidence type="ECO:0000256" key="5">
    <source>
        <dbReference type="PIRSR" id="PIRSR601382-1"/>
    </source>
</evidence>
<keyword evidence="4" id="KW-0325">Glycoprotein</keyword>
<dbReference type="GO" id="GO:0005509">
    <property type="term" value="F:calcium ion binding"/>
    <property type="evidence" value="ECO:0007669"/>
    <property type="project" value="InterPro"/>
</dbReference>
<feature type="active site" description="Proton donor" evidence="5">
    <location>
        <position position="43"/>
    </location>
</feature>
<keyword evidence="7" id="KW-0326">Glycosidase</keyword>
<evidence type="ECO:0000256" key="3">
    <source>
        <dbReference type="ARBA" id="ARBA00022824"/>
    </source>
</evidence>
<proteinExistence type="inferred from homology"/>
<dbReference type="Gene3D" id="1.50.10.10">
    <property type="match status" value="1"/>
</dbReference>
<dbReference type="AlphaFoldDB" id="A0A0N4UGS1"/>
<dbReference type="STRING" id="318479.A0A0N4UGS1"/>
<dbReference type="GO" id="GO:0004571">
    <property type="term" value="F:mannosyl-oligosaccharide 1,2-alpha-mannosidase activity"/>
    <property type="evidence" value="ECO:0007669"/>
    <property type="project" value="InterPro"/>
</dbReference>
<evidence type="ECO:0000256" key="1">
    <source>
        <dbReference type="ARBA" id="ARBA00004240"/>
    </source>
</evidence>
<evidence type="ECO:0000313" key="8">
    <source>
        <dbReference type="EMBL" id="VDN59759.1"/>
    </source>
</evidence>
<dbReference type="InterPro" id="IPR036026">
    <property type="entry name" value="Seven-hairpin_glycosidases"/>
</dbReference>
<gene>
    <name evidence="8" type="ORF">DME_LOCUS9732</name>
</gene>
<sequence>MDTWGSFSLSLIDSLDTLLIMANETEFIRAAQVDVNVNISVFETNIRVIGGLLSGHMLSGRVKGMTLEPGWPCSGPLLRLAERFAQKLLPAFNTKTGMPYGTVNLKYGLHRQETPVTCTAGVGTMILEFGALTKLTGNNFREFNFYVSGNPVYERVALKALEALWQSRSSLGLVGNHINVQTGEWTATDAGIGAGVDSYFEYLAKGALLFQRPALMRQFNEYVNAINKYVRKSDWFLWVSMTSAKISLPVFQSLEAFWPGLLALVGDVDDAQRILLQYSQVIRKYGFPPEFYYLPKQETARAGYPLRPEFAESLYHLYRATGDPHLLQLAASFVEVIEHSCRTSCGYATVENVNDHTIEDRMESFFLSETTKYLYLIFDFDNFINNDGSKSRIVVTPNGPCVVDAGGYIFNTEAHPFDPGALYCCSAKRNSDIEMIRRFEDSIDLSKLVDIFDPNLDFALNIKEKMNIEPSKSMNILVRKNVSDENDL</sequence>
<keyword evidence="6" id="KW-0106">Calcium</keyword>
<keyword evidence="10" id="KW-1185">Reference proteome</keyword>
<feature type="active site" evidence="5">
    <location>
        <position position="197"/>
    </location>
</feature>
<protein>
    <recommendedName>
        <fullName evidence="7">alpha-1,2-Mannosidase</fullName>
        <ecNumber evidence="7">3.2.1.-</ecNumber>
    </recommendedName>
</protein>
<keyword evidence="7" id="KW-0378">Hydrolase</keyword>
<feature type="active site" evidence="5">
    <location>
        <position position="309"/>
    </location>
</feature>
<dbReference type="WBParaSite" id="DME_0000670601-mRNA-1">
    <property type="protein sequence ID" value="DME_0000670601-mRNA-1"/>
    <property type="gene ID" value="DME_0000670601"/>
</dbReference>
<dbReference type="EC" id="3.2.1.-" evidence="7"/>
<comment type="similarity">
    <text evidence="2 7">Belongs to the glycosyl hydrolase 47 family.</text>
</comment>
<dbReference type="PANTHER" id="PTHR45679:SF6">
    <property type="entry name" value="ER DEGRADATION-ENHANCING ALPHA-MANNOSIDASE-LIKE PROTEIN 2"/>
    <property type="match status" value="1"/>
</dbReference>
<evidence type="ECO:0000256" key="4">
    <source>
        <dbReference type="ARBA" id="ARBA00023180"/>
    </source>
</evidence>
<organism evidence="9 11">
    <name type="scientific">Dracunculus medinensis</name>
    <name type="common">Guinea worm</name>
    <dbReference type="NCBI Taxonomy" id="318479"/>
    <lineage>
        <taxon>Eukaryota</taxon>
        <taxon>Metazoa</taxon>
        <taxon>Ecdysozoa</taxon>
        <taxon>Nematoda</taxon>
        <taxon>Chromadorea</taxon>
        <taxon>Rhabditida</taxon>
        <taxon>Spirurina</taxon>
        <taxon>Dracunculoidea</taxon>
        <taxon>Dracunculidae</taxon>
        <taxon>Dracunculus</taxon>
    </lineage>
</organism>
<dbReference type="SUPFAM" id="SSF48225">
    <property type="entry name" value="Seven-hairpin glycosidases"/>
    <property type="match status" value="1"/>
</dbReference>
<evidence type="ECO:0000256" key="2">
    <source>
        <dbReference type="ARBA" id="ARBA00007658"/>
    </source>
</evidence>
<comment type="subcellular location">
    <subcellularLocation>
        <location evidence="1">Endoplasmic reticulum</location>
    </subcellularLocation>
</comment>
<name>A0A0N4UGS1_DRAME</name>
<dbReference type="GO" id="GO:1904380">
    <property type="term" value="P:endoplasmic reticulum mannose trimming"/>
    <property type="evidence" value="ECO:0007669"/>
    <property type="project" value="InterPro"/>
</dbReference>
<feature type="binding site" evidence="6">
    <location>
        <position position="412"/>
    </location>
    <ligand>
        <name>Ca(2+)</name>
        <dbReference type="ChEBI" id="CHEBI:29108"/>
    </ligand>
</feature>
<dbReference type="EMBL" id="UYYG01001189">
    <property type="protein sequence ID" value="VDN59759.1"/>
    <property type="molecule type" value="Genomic_DNA"/>
</dbReference>
<dbReference type="PANTHER" id="PTHR45679">
    <property type="entry name" value="ER DEGRADATION-ENHANCING ALPHA-MANNOSIDASE-LIKE PROTEIN 2"/>
    <property type="match status" value="1"/>
</dbReference>
<dbReference type="Proteomes" id="UP000038040">
    <property type="component" value="Unplaced"/>
</dbReference>
<dbReference type="InterPro" id="IPR001382">
    <property type="entry name" value="Glyco_hydro_47"/>
</dbReference>
<dbReference type="InterPro" id="IPR012341">
    <property type="entry name" value="6hp_glycosidase-like_sf"/>
</dbReference>
<comment type="cofactor">
    <cofactor evidence="6">
        <name>Ca(2+)</name>
        <dbReference type="ChEBI" id="CHEBI:29108"/>
    </cofactor>
</comment>
<dbReference type="GO" id="GO:0005975">
    <property type="term" value="P:carbohydrate metabolic process"/>
    <property type="evidence" value="ECO:0007669"/>
    <property type="project" value="InterPro"/>
</dbReference>
<evidence type="ECO:0000256" key="7">
    <source>
        <dbReference type="RuleBase" id="RU361193"/>
    </source>
</evidence>